<keyword evidence="3" id="KW-0732">Signal</keyword>
<dbReference type="GeneTree" id="ENSGT01000000221356"/>
<accession>A0A8C7MIE2</accession>
<evidence type="ECO:0000256" key="3">
    <source>
        <dbReference type="SAM" id="SignalP"/>
    </source>
</evidence>
<dbReference type="Ensembl" id="ENSOKIT00005060617.1">
    <property type="protein sequence ID" value="ENSOKIP00005057016.1"/>
    <property type="gene ID" value="ENSOKIG00005024455.1"/>
</dbReference>
<dbReference type="AlphaFoldDB" id="A0A8C7MIE2"/>
<protein>
    <submittedName>
        <fullName evidence="4">Uncharacterized protein</fullName>
    </submittedName>
</protein>
<feature type="signal peptide" evidence="3">
    <location>
        <begin position="1"/>
        <end position="15"/>
    </location>
</feature>
<evidence type="ECO:0000256" key="1">
    <source>
        <dbReference type="ARBA" id="ARBA00009996"/>
    </source>
</evidence>
<dbReference type="Proteomes" id="UP000694557">
    <property type="component" value="Unassembled WGS sequence"/>
</dbReference>
<comment type="similarity">
    <text evidence="1">Belongs to the CAMK2N family.</text>
</comment>
<dbReference type="GO" id="GO:0004860">
    <property type="term" value="F:protein kinase inhibitor activity"/>
    <property type="evidence" value="ECO:0007669"/>
    <property type="project" value="UniProtKB-KW"/>
</dbReference>
<feature type="chain" id="PRO_5034114229" evidence="3">
    <location>
        <begin position="16"/>
        <end position="83"/>
    </location>
</feature>
<dbReference type="InterPro" id="IPR026779">
    <property type="entry name" value="Camk2n"/>
</dbReference>
<keyword evidence="5" id="KW-1185">Reference proteome</keyword>
<dbReference type="Pfam" id="PF15170">
    <property type="entry name" value="CaM-KIIN"/>
    <property type="match status" value="1"/>
</dbReference>
<reference evidence="4" key="2">
    <citation type="submission" date="2025-09" db="UniProtKB">
        <authorList>
            <consortium name="Ensembl"/>
        </authorList>
    </citation>
    <scope>IDENTIFICATION</scope>
</reference>
<proteinExistence type="inferred from homology"/>
<evidence type="ECO:0000313" key="4">
    <source>
        <dbReference type="Ensembl" id="ENSOKIP00005057016.1"/>
    </source>
</evidence>
<sequence>MLSLILSFSLSFSLSEDLSPRTMPQDYLVSITCCLQDARNFYCAALTKIPPKPGQIGRGKRGERRLSTKDFLNNHYNKLNKHF</sequence>
<evidence type="ECO:0000256" key="2">
    <source>
        <dbReference type="ARBA" id="ARBA00023013"/>
    </source>
</evidence>
<reference evidence="4" key="1">
    <citation type="submission" date="2025-08" db="UniProtKB">
        <authorList>
            <consortium name="Ensembl"/>
        </authorList>
    </citation>
    <scope>IDENTIFICATION</scope>
</reference>
<name>A0A8C7MIE2_ONCKI</name>
<organism evidence="4 5">
    <name type="scientific">Oncorhynchus kisutch</name>
    <name type="common">Coho salmon</name>
    <name type="synonym">Salmo kisutch</name>
    <dbReference type="NCBI Taxonomy" id="8019"/>
    <lineage>
        <taxon>Eukaryota</taxon>
        <taxon>Metazoa</taxon>
        <taxon>Chordata</taxon>
        <taxon>Craniata</taxon>
        <taxon>Vertebrata</taxon>
        <taxon>Euteleostomi</taxon>
        <taxon>Actinopterygii</taxon>
        <taxon>Neopterygii</taxon>
        <taxon>Teleostei</taxon>
        <taxon>Protacanthopterygii</taxon>
        <taxon>Salmoniformes</taxon>
        <taxon>Salmonidae</taxon>
        <taxon>Salmoninae</taxon>
        <taxon>Oncorhynchus</taxon>
    </lineage>
</organism>
<keyword evidence="2" id="KW-0649">Protein kinase inhibitor</keyword>
<evidence type="ECO:0000313" key="5">
    <source>
        <dbReference type="Proteomes" id="UP000694557"/>
    </source>
</evidence>